<gene>
    <name evidence="2" type="ORF">PeribacterD1_0284</name>
</gene>
<reference evidence="2 3" key="2">
    <citation type="journal article" date="2016" name="PeerJ">
        <title>Analysis of five complete genome sequences for members of the class Peribacteria in the recently recognized Peregrinibacteria bacterial phylum.</title>
        <authorList>
            <person name="Anantharaman K."/>
            <person name="Brown C.T."/>
            <person name="Burstein D."/>
            <person name="Castelle C.J."/>
            <person name="Probst A.J."/>
            <person name="Thomas B.C."/>
            <person name="Williams K.H."/>
            <person name="Banfield J.F."/>
        </authorList>
    </citation>
    <scope>NUCLEOTIDE SEQUENCE [LARGE SCALE GENOMIC DNA]</scope>
    <source>
        <strain evidence="2">RIFOXYD1_FULL_PER-ii_59_16</strain>
    </source>
</reference>
<reference evidence="3" key="1">
    <citation type="submission" date="2015-10" db="EMBL/GenBank/DDBJ databases">
        <title>Analysis of five complete genome sequences for members of the class Peribacteria in the recently recognized Peregrinibacteria bacterial phylum.</title>
        <authorList>
            <person name="Anantharaman K."/>
            <person name="Brown C.T."/>
            <person name="Burstein D."/>
            <person name="Castelle C.J."/>
            <person name="Probst A.J."/>
            <person name="Thomas B.C."/>
            <person name="Williams K.H."/>
            <person name="Banfield J.F."/>
        </authorList>
    </citation>
    <scope>NUCLEOTIDE SEQUENCE [LARGE SCALE GENOMIC DNA]</scope>
</reference>
<accession>A0A0S1SN55</accession>
<sequence>MAIHAHRHGEESNDRLQQRFKGQVQRTGLLKLLRERARFKRAANKRILRMRALKREGYRAANRKKKFYSNM</sequence>
<dbReference type="Proteomes" id="UP000069135">
    <property type="component" value="Chromosome"/>
</dbReference>
<feature type="compositionally biased region" description="Basic and acidic residues" evidence="1">
    <location>
        <begin position="8"/>
        <end position="17"/>
    </location>
</feature>
<accession>A0A0S1SG55</accession>
<accession>A0A0S1SRP7</accession>
<dbReference type="AlphaFoldDB" id="A0A0S1SVZ8"/>
<evidence type="ECO:0000313" key="3">
    <source>
        <dbReference type="Proteomes" id="UP000069135"/>
    </source>
</evidence>
<accession>A0A0S1SVZ8</accession>
<dbReference type="EMBL" id="CP013065">
    <property type="protein sequence ID" value="ALM12983.1"/>
    <property type="molecule type" value="Genomic_DNA"/>
</dbReference>
<organism evidence="2 3">
    <name type="scientific">Candidatus Peribacter riflensis</name>
    <dbReference type="NCBI Taxonomy" id="1735162"/>
    <lineage>
        <taxon>Bacteria</taxon>
        <taxon>Candidatus Peregrinibacteriota</taxon>
        <taxon>Candidatus Peribacteria</taxon>
        <taxon>Candidatus Peribacterales</taxon>
        <taxon>Candidatus Peribacteraceae</taxon>
        <taxon>Candidatus Peribacter</taxon>
    </lineage>
</organism>
<protein>
    <recommendedName>
        <fullName evidence="4">30S ribosomal protein S21</fullName>
    </recommendedName>
</protein>
<proteinExistence type="predicted"/>
<accession>A0A0S1SE96</accession>
<name>A0A0S1SVZ8_9BACT</name>
<evidence type="ECO:0000313" key="2">
    <source>
        <dbReference type="EMBL" id="ALM12983.1"/>
    </source>
</evidence>
<evidence type="ECO:0000256" key="1">
    <source>
        <dbReference type="SAM" id="MobiDB-lite"/>
    </source>
</evidence>
<dbReference type="KEGG" id="prf:PeribacterA2_0284"/>
<feature type="region of interest" description="Disordered" evidence="1">
    <location>
        <begin position="1"/>
        <end position="20"/>
    </location>
</feature>
<evidence type="ECO:0008006" key="4">
    <source>
        <dbReference type="Google" id="ProtNLM"/>
    </source>
</evidence>